<dbReference type="InterPro" id="IPR038275">
    <property type="entry name" value="Nuf2_N_sf"/>
</dbReference>
<comment type="similarity">
    <text evidence="2">Belongs to the NUF2 family.</text>
</comment>
<evidence type="ECO:0000256" key="5">
    <source>
        <dbReference type="ARBA" id="ARBA00022776"/>
    </source>
</evidence>
<dbReference type="InterPro" id="IPR005549">
    <property type="entry name" value="Kinetochore_Nuf2_N"/>
</dbReference>
<evidence type="ECO:0000256" key="3">
    <source>
        <dbReference type="ARBA" id="ARBA00022454"/>
    </source>
</evidence>
<feature type="coiled-coil region" evidence="9">
    <location>
        <begin position="325"/>
        <end position="370"/>
    </location>
</feature>
<gene>
    <name evidence="12" type="ORF">KUCA_T00000660001</name>
</gene>
<evidence type="ECO:0000256" key="6">
    <source>
        <dbReference type="ARBA" id="ARBA00023054"/>
    </source>
</evidence>
<feature type="region of interest" description="Disordered" evidence="10">
    <location>
        <begin position="1"/>
        <end position="20"/>
    </location>
</feature>
<keyword evidence="8" id="KW-0137">Centromere</keyword>
<evidence type="ECO:0000313" key="12">
    <source>
        <dbReference type="EMBL" id="CDK24694.1"/>
    </source>
</evidence>
<dbReference type="Gene3D" id="1.10.418.60">
    <property type="entry name" value="Ncd80 complex, Nuf2 subunit"/>
    <property type="match status" value="1"/>
</dbReference>
<keyword evidence="5" id="KW-0498">Mitosis</keyword>
<evidence type="ECO:0000256" key="9">
    <source>
        <dbReference type="SAM" id="Coils"/>
    </source>
</evidence>
<evidence type="ECO:0000256" key="1">
    <source>
        <dbReference type="ARBA" id="ARBA00004584"/>
    </source>
</evidence>
<dbReference type="RefSeq" id="XP_022456711.1">
    <property type="nucleotide sequence ID" value="XM_022605221.1"/>
</dbReference>
<evidence type="ECO:0000313" key="13">
    <source>
        <dbReference type="Proteomes" id="UP000019384"/>
    </source>
</evidence>
<sequence length="452" mass="52289">MSSSHSGRRSIRSSMVRSMPEPSFQELHRMLLENNIPSSIAELERPNQLFVTKLFDSILNFDVQLKLQKYREPLEDEAGYYQSAAYLSFTERTAKLRLIQRFLASLNYDEFSIHDLLRPESDRLKYQLIVISRFLDAKRRMAKELAQHKDLNKVVTSSEALESIVLSKNKVEANLEELKHFVEDKENDLPSLKELHNAKVHTLKEKKIQSNDDLTRKNKLRQERQKLVETVDERSKILVELEKDVGLKRSFVTQSKEELVNSLQELEDSQKLLELQLAESRTKSHNLTESLNTFASLANSIKQLVKPEDGIRSLLSRDKTITEALAQSTNEVNQAKTEHKMLEVRISTFKSKLEMQAKEAERVMHEVDMKIQTWHTQLESALEQFNEAKTNFDGRTDAKNAIESEAAHLERLAKELKDKYLLAFKKTGSKLETLRSSLQVYLDDVTQTLNMV</sequence>
<reference evidence="12" key="2">
    <citation type="submission" date="2014-02" db="EMBL/GenBank/DDBJ databases">
        <title>Complete DNA sequence of /Kuraishia capsulata/ illustrates novel genomic features among budding yeasts (/Saccharomycotina/).</title>
        <authorList>
            <person name="Morales L."/>
            <person name="Noel B."/>
            <person name="Porcel B."/>
            <person name="Marcet-Houben M."/>
            <person name="Hullo M-F."/>
            <person name="Sacerdot C."/>
            <person name="Tekaia F."/>
            <person name="Leh-Louis V."/>
            <person name="Despons L."/>
            <person name="Khanna V."/>
            <person name="Aury J-M."/>
            <person name="Barbe V."/>
            <person name="Couloux A."/>
            <person name="Labadie K."/>
            <person name="Pelletier E."/>
            <person name="Souciet J-L."/>
            <person name="Boekhout T."/>
            <person name="Gabaldon T."/>
            <person name="Wincker P."/>
            <person name="Dujon B."/>
        </authorList>
    </citation>
    <scope>NUCLEOTIDE SEQUENCE</scope>
    <source>
        <strain evidence="12">CBS 1993</strain>
    </source>
</reference>
<accession>W6MFP6</accession>
<evidence type="ECO:0000256" key="7">
    <source>
        <dbReference type="ARBA" id="ARBA00023306"/>
    </source>
</evidence>
<dbReference type="AlphaFoldDB" id="W6MFP6"/>
<comment type="subcellular location">
    <subcellularLocation>
        <location evidence="1">Chromosome</location>
        <location evidence="1">Centromere</location>
    </subcellularLocation>
</comment>
<evidence type="ECO:0000259" key="11">
    <source>
        <dbReference type="Pfam" id="PF03800"/>
    </source>
</evidence>
<feature type="domain" description="Kinetochore protein Nuf2 N-terminal" evidence="11">
    <location>
        <begin position="18"/>
        <end position="136"/>
    </location>
</feature>
<feature type="coiled-coil region" evidence="9">
    <location>
        <begin position="256"/>
        <end position="283"/>
    </location>
</feature>
<dbReference type="HOGENOM" id="CLU_605596_0_0_1"/>
<dbReference type="Pfam" id="PF03800">
    <property type="entry name" value="Nuf2"/>
    <property type="match status" value="1"/>
</dbReference>
<dbReference type="GO" id="GO:0051301">
    <property type="term" value="P:cell division"/>
    <property type="evidence" value="ECO:0007669"/>
    <property type="project" value="UniProtKB-KW"/>
</dbReference>
<dbReference type="Proteomes" id="UP000019384">
    <property type="component" value="Unassembled WGS sequence"/>
</dbReference>
<protein>
    <recommendedName>
        <fullName evidence="11">Kinetochore protein Nuf2 N-terminal domain-containing protein</fullName>
    </recommendedName>
</protein>
<dbReference type="EMBL" id="HG793125">
    <property type="protein sequence ID" value="CDK24694.1"/>
    <property type="molecule type" value="Genomic_DNA"/>
</dbReference>
<evidence type="ECO:0000256" key="8">
    <source>
        <dbReference type="ARBA" id="ARBA00023328"/>
    </source>
</evidence>
<reference evidence="12" key="1">
    <citation type="submission" date="2013-12" db="EMBL/GenBank/DDBJ databases">
        <authorList>
            <person name="Genoscope - CEA"/>
        </authorList>
    </citation>
    <scope>NUCLEOTIDE SEQUENCE</scope>
    <source>
        <strain evidence="12">CBS 1993</strain>
    </source>
</reference>
<dbReference type="GeneID" id="34518099"/>
<name>W6MFP6_9ASCO</name>
<proteinExistence type="inferred from homology"/>
<keyword evidence="13" id="KW-1185">Reference proteome</keyword>
<keyword evidence="7" id="KW-0131">Cell cycle</keyword>
<evidence type="ECO:0000256" key="2">
    <source>
        <dbReference type="ARBA" id="ARBA00005498"/>
    </source>
</evidence>
<evidence type="ECO:0000256" key="4">
    <source>
        <dbReference type="ARBA" id="ARBA00022618"/>
    </source>
</evidence>
<dbReference type="GO" id="GO:0031262">
    <property type="term" value="C:Ndc80 complex"/>
    <property type="evidence" value="ECO:0007669"/>
    <property type="project" value="InterPro"/>
</dbReference>
<evidence type="ECO:0000256" key="10">
    <source>
        <dbReference type="SAM" id="MobiDB-lite"/>
    </source>
</evidence>
<keyword evidence="3" id="KW-0158">Chromosome</keyword>
<dbReference type="OrthoDB" id="8194677at2759"/>
<keyword evidence="4" id="KW-0132">Cell division</keyword>
<feature type="compositionally biased region" description="Basic residues" evidence="10">
    <location>
        <begin position="1"/>
        <end position="11"/>
    </location>
</feature>
<keyword evidence="6 9" id="KW-0175">Coiled coil</keyword>
<organism evidence="12 13">
    <name type="scientific">Kuraishia capsulata CBS 1993</name>
    <dbReference type="NCBI Taxonomy" id="1382522"/>
    <lineage>
        <taxon>Eukaryota</taxon>
        <taxon>Fungi</taxon>
        <taxon>Dikarya</taxon>
        <taxon>Ascomycota</taxon>
        <taxon>Saccharomycotina</taxon>
        <taxon>Pichiomycetes</taxon>
        <taxon>Pichiales</taxon>
        <taxon>Pichiaceae</taxon>
        <taxon>Kuraishia</taxon>
    </lineage>
</organism>